<protein>
    <submittedName>
        <fullName evidence="1">Uncharacterized protein</fullName>
    </submittedName>
</protein>
<reference evidence="1" key="2">
    <citation type="submission" date="2020-11" db="EMBL/GenBank/DDBJ databases">
        <authorList>
            <person name="McCartney M.A."/>
            <person name="Auch B."/>
            <person name="Kono T."/>
            <person name="Mallez S."/>
            <person name="Becker A."/>
            <person name="Gohl D.M."/>
            <person name="Silverstein K.A.T."/>
            <person name="Koren S."/>
            <person name="Bechman K.B."/>
            <person name="Herman A."/>
            <person name="Abrahante J.E."/>
            <person name="Garbe J."/>
        </authorList>
    </citation>
    <scope>NUCLEOTIDE SEQUENCE</scope>
    <source>
        <strain evidence="1">Duluth1</strain>
        <tissue evidence="1">Whole animal</tissue>
    </source>
</reference>
<dbReference type="AlphaFoldDB" id="A0A9D3Y6Z4"/>
<sequence>MDHYCVRLVKKKYHAWKRFTFSRRYRASEEYCKLRNKVSKAVHYAKKHVTVKANAKKIWGYVKEQTKSKSGIGNLTGVIVGTITEDKEVLKNFFTSVFTVEGDSRTPDFKNKLHSNEIIEDVSISASV</sequence>
<organism evidence="1 2">
    <name type="scientific">Dreissena polymorpha</name>
    <name type="common">Zebra mussel</name>
    <name type="synonym">Mytilus polymorpha</name>
    <dbReference type="NCBI Taxonomy" id="45954"/>
    <lineage>
        <taxon>Eukaryota</taxon>
        <taxon>Metazoa</taxon>
        <taxon>Spiralia</taxon>
        <taxon>Lophotrochozoa</taxon>
        <taxon>Mollusca</taxon>
        <taxon>Bivalvia</taxon>
        <taxon>Autobranchia</taxon>
        <taxon>Heteroconchia</taxon>
        <taxon>Euheterodonta</taxon>
        <taxon>Imparidentia</taxon>
        <taxon>Neoheterodontei</taxon>
        <taxon>Myida</taxon>
        <taxon>Dreissenoidea</taxon>
        <taxon>Dreissenidae</taxon>
        <taxon>Dreissena</taxon>
    </lineage>
</organism>
<keyword evidence="2" id="KW-1185">Reference proteome</keyword>
<dbReference type="Proteomes" id="UP000828390">
    <property type="component" value="Unassembled WGS sequence"/>
</dbReference>
<accession>A0A9D3Y6Z4</accession>
<comment type="caution">
    <text evidence="1">The sequence shown here is derived from an EMBL/GenBank/DDBJ whole genome shotgun (WGS) entry which is preliminary data.</text>
</comment>
<evidence type="ECO:0000313" key="2">
    <source>
        <dbReference type="Proteomes" id="UP000828390"/>
    </source>
</evidence>
<name>A0A9D3Y6Z4_DREPO</name>
<evidence type="ECO:0000313" key="1">
    <source>
        <dbReference type="EMBL" id="KAH3694610.1"/>
    </source>
</evidence>
<proteinExistence type="predicted"/>
<reference evidence="1" key="1">
    <citation type="journal article" date="2019" name="bioRxiv">
        <title>The Genome of the Zebra Mussel, Dreissena polymorpha: A Resource for Invasive Species Research.</title>
        <authorList>
            <person name="McCartney M.A."/>
            <person name="Auch B."/>
            <person name="Kono T."/>
            <person name="Mallez S."/>
            <person name="Zhang Y."/>
            <person name="Obille A."/>
            <person name="Becker A."/>
            <person name="Abrahante J.E."/>
            <person name="Garbe J."/>
            <person name="Badalamenti J.P."/>
            <person name="Herman A."/>
            <person name="Mangelson H."/>
            <person name="Liachko I."/>
            <person name="Sullivan S."/>
            <person name="Sone E.D."/>
            <person name="Koren S."/>
            <person name="Silverstein K.A.T."/>
            <person name="Beckman K.B."/>
            <person name="Gohl D.M."/>
        </authorList>
    </citation>
    <scope>NUCLEOTIDE SEQUENCE</scope>
    <source>
        <strain evidence="1">Duluth1</strain>
        <tissue evidence="1">Whole animal</tissue>
    </source>
</reference>
<gene>
    <name evidence="1" type="ORF">DPMN_082050</name>
</gene>
<dbReference type="EMBL" id="JAIWYP010000016">
    <property type="protein sequence ID" value="KAH3694610.1"/>
    <property type="molecule type" value="Genomic_DNA"/>
</dbReference>